<name>A0ABR2EEY1_9ROSI</name>
<gene>
    <name evidence="1" type="ORF">V6N12_042352</name>
</gene>
<reference evidence="1 2" key="1">
    <citation type="journal article" date="2024" name="G3 (Bethesda)">
        <title>Genome assembly of Hibiscus sabdariffa L. provides insights into metabolisms of medicinal natural products.</title>
        <authorList>
            <person name="Kim T."/>
        </authorList>
    </citation>
    <scope>NUCLEOTIDE SEQUENCE [LARGE SCALE GENOMIC DNA]</scope>
    <source>
        <strain evidence="1">TK-2024</strain>
        <tissue evidence="1">Old leaves</tissue>
    </source>
</reference>
<sequence length="122" mass="13555">MDSIYIQHLIITTKTLEKNILNCSQNDASNTLPGLKINEIKVIRKKAGIREHASVRADDDVLAKAVMLLAVVLLILHGNHNKNFSAFDIGKDLVDESRTVMICNMGNWGRNEGWQGENILGT</sequence>
<evidence type="ECO:0000313" key="1">
    <source>
        <dbReference type="EMBL" id="KAK8559064.1"/>
    </source>
</evidence>
<protein>
    <submittedName>
        <fullName evidence="1">Uncharacterized protein</fullName>
    </submittedName>
</protein>
<organism evidence="1 2">
    <name type="scientific">Hibiscus sabdariffa</name>
    <name type="common">roselle</name>
    <dbReference type="NCBI Taxonomy" id="183260"/>
    <lineage>
        <taxon>Eukaryota</taxon>
        <taxon>Viridiplantae</taxon>
        <taxon>Streptophyta</taxon>
        <taxon>Embryophyta</taxon>
        <taxon>Tracheophyta</taxon>
        <taxon>Spermatophyta</taxon>
        <taxon>Magnoliopsida</taxon>
        <taxon>eudicotyledons</taxon>
        <taxon>Gunneridae</taxon>
        <taxon>Pentapetalae</taxon>
        <taxon>rosids</taxon>
        <taxon>malvids</taxon>
        <taxon>Malvales</taxon>
        <taxon>Malvaceae</taxon>
        <taxon>Malvoideae</taxon>
        <taxon>Hibiscus</taxon>
    </lineage>
</organism>
<proteinExistence type="predicted"/>
<comment type="caution">
    <text evidence="1">The sequence shown here is derived from an EMBL/GenBank/DDBJ whole genome shotgun (WGS) entry which is preliminary data.</text>
</comment>
<accession>A0ABR2EEY1</accession>
<evidence type="ECO:0000313" key="2">
    <source>
        <dbReference type="Proteomes" id="UP001472677"/>
    </source>
</evidence>
<dbReference type="EMBL" id="JBBPBM010000015">
    <property type="protein sequence ID" value="KAK8559064.1"/>
    <property type="molecule type" value="Genomic_DNA"/>
</dbReference>
<keyword evidence="2" id="KW-1185">Reference proteome</keyword>
<dbReference type="Proteomes" id="UP001472677">
    <property type="component" value="Unassembled WGS sequence"/>
</dbReference>